<proteinExistence type="predicted"/>
<evidence type="ECO:0000259" key="1">
    <source>
        <dbReference type="Pfam" id="PF18990"/>
    </source>
</evidence>
<gene>
    <name evidence="2" type="ORF">FK178_14485</name>
</gene>
<dbReference type="KEGG" id="anp:FK178_14485"/>
<evidence type="ECO:0000313" key="2">
    <source>
        <dbReference type="EMBL" id="QED39146.1"/>
    </source>
</evidence>
<dbReference type="Pfam" id="PF18990">
    <property type="entry name" value="DUF5723"/>
    <property type="match status" value="1"/>
</dbReference>
<evidence type="ECO:0000313" key="3">
    <source>
        <dbReference type="Proteomes" id="UP000321954"/>
    </source>
</evidence>
<reference evidence="2 3" key="1">
    <citation type="submission" date="2019-08" db="EMBL/GenBank/DDBJ databases">
        <title>Antarcticibacterium arcticum sp. nov., a bacterium isolated from marine sediment of the Canadian Beaufort Sea.</title>
        <authorList>
            <person name="Lee Y.M."/>
            <person name="Baek K."/>
            <person name="Lee D.-H."/>
            <person name="Shin S.C."/>
            <person name="Jin Y.K."/>
            <person name="Park Y."/>
        </authorList>
    </citation>
    <scope>NUCLEOTIDE SEQUENCE [LARGE SCALE GENOMIC DNA]</scope>
    <source>
        <strain evidence="2 3">PAMC 28998</strain>
    </source>
</reference>
<accession>A0A5B8YRG6</accession>
<name>A0A5B8YRG6_9FLAO</name>
<protein>
    <recommendedName>
        <fullName evidence="1">DUF5723 domain-containing protein</fullName>
    </recommendedName>
</protein>
<keyword evidence="3" id="KW-1185">Reference proteome</keyword>
<dbReference type="InterPro" id="IPR043781">
    <property type="entry name" value="DUF5723"/>
</dbReference>
<dbReference type="OrthoDB" id="975426at2"/>
<feature type="domain" description="DUF5723" evidence="1">
    <location>
        <begin position="26"/>
        <end position="428"/>
    </location>
</feature>
<organism evidence="2 3">
    <name type="scientific">Antarcticibacterium arcticum</name>
    <dbReference type="NCBI Taxonomy" id="2585771"/>
    <lineage>
        <taxon>Bacteria</taxon>
        <taxon>Pseudomonadati</taxon>
        <taxon>Bacteroidota</taxon>
        <taxon>Flavobacteriia</taxon>
        <taxon>Flavobacteriales</taxon>
        <taxon>Flavobacteriaceae</taxon>
        <taxon>Antarcticibacterium</taxon>
    </lineage>
</organism>
<dbReference type="EMBL" id="CP042476">
    <property type="protein sequence ID" value="QED39146.1"/>
    <property type="molecule type" value="Genomic_DNA"/>
</dbReference>
<dbReference type="Proteomes" id="UP000321954">
    <property type="component" value="Chromosome"/>
</dbReference>
<sequence>MSNSQGQNKQLLYNVNGLPQTLLLNPGANIDFDGHKGIPFFSGIHFAIGSSGVTAYDVFEDSPNINQRITNTMRRLTHKDYFTLHQQLEIFSLGWKWGRDKYISTGIYQEADAFSYFPKDPAILAREGNNDYIGVPFDFSHVSFTGEVLTVYHIGLNRKMDDRITVGARLKLYSGIFNVESVNNTGTFLTINTPDGPNYYRHFANDVDIRVNTSGFASLQDNNTTVQEATKDLIGRAFFGGNVGVGVDMGGTYKVRDNIVISGSVQDLGLMWQRDDVENYTYKGSYQTDGLEPLFPELGPDGKAIPYWDIFEDDIDRNLVDETLQESYVTWRPFKMNAAVEFIFGETFIPCDYRVETNRKHHSKLGVHLFGIKRPKDVKYALTTYYDRKFNSNFRMKVSYTLDDYSYTNVGLLLSTRFKSFNFYLAADNLIGYFNLAKSNYQSLQLGFQFILNK</sequence>
<dbReference type="AlphaFoldDB" id="A0A5B8YRG6"/>